<feature type="compositionally biased region" description="Polar residues" evidence="1">
    <location>
        <begin position="73"/>
        <end position="94"/>
    </location>
</feature>
<feature type="region of interest" description="Disordered" evidence="1">
    <location>
        <begin position="1"/>
        <end position="97"/>
    </location>
</feature>
<organism evidence="2 3">
    <name type="scientific">Venturia inaequalis</name>
    <name type="common">Apple scab fungus</name>
    <dbReference type="NCBI Taxonomy" id="5025"/>
    <lineage>
        <taxon>Eukaryota</taxon>
        <taxon>Fungi</taxon>
        <taxon>Dikarya</taxon>
        <taxon>Ascomycota</taxon>
        <taxon>Pezizomycotina</taxon>
        <taxon>Dothideomycetes</taxon>
        <taxon>Pleosporomycetidae</taxon>
        <taxon>Venturiales</taxon>
        <taxon>Venturiaceae</taxon>
        <taxon>Venturia</taxon>
    </lineage>
</organism>
<gene>
    <name evidence="2" type="ORF">EG328_008563</name>
</gene>
<feature type="compositionally biased region" description="Polar residues" evidence="1">
    <location>
        <begin position="31"/>
        <end position="46"/>
    </location>
</feature>
<accession>A0A8H3Z3J4</accession>
<dbReference type="EMBL" id="WNWS01000049">
    <property type="protein sequence ID" value="KAE9984535.1"/>
    <property type="molecule type" value="Genomic_DNA"/>
</dbReference>
<comment type="caution">
    <text evidence="2">The sequence shown here is derived from an EMBL/GenBank/DDBJ whole genome shotgun (WGS) entry which is preliminary data.</text>
</comment>
<name>A0A8H3Z3J4_VENIN</name>
<dbReference type="Proteomes" id="UP000447873">
    <property type="component" value="Unassembled WGS sequence"/>
</dbReference>
<feature type="compositionally biased region" description="Basic and acidic residues" evidence="1">
    <location>
        <begin position="158"/>
        <end position="169"/>
    </location>
</feature>
<evidence type="ECO:0000313" key="2">
    <source>
        <dbReference type="EMBL" id="KAE9984535.1"/>
    </source>
</evidence>
<evidence type="ECO:0000313" key="3">
    <source>
        <dbReference type="Proteomes" id="UP000447873"/>
    </source>
</evidence>
<proteinExistence type="predicted"/>
<reference evidence="2 3" key="1">
    <citation type="submission" date="2018-12" db="EMBL/GenBank/DDBJ databases">
        <title>Venturia inaequalis Genome Resource.</title>
        <authorList>
            <person name="Lichtner F.J."/>
        </authorList>
    </citation>
    <scope>NUCLEOTIDE SEQUENCE [LARGE SCALE GENOMIC DNA]</scope>
    <source>
        <strain evidence="2 3">120213</strain>
    </source>
</reference>
<feature type="compositionally biased region" description="Polar residues" evidence="1">
    <location>
        <begin position="1"/>
        <end position="13"/>
    </location>
</feature>
<protein>
    <submittedName>
        <fullName evidence="2">Uncharacterized protein</fullName>
    </submittedName>
</protein>
<sequence>MSSSPHQATTNKRASFFSHLTGPSGLPSSPRPQNGPASQYRSTSPRSPAAGWQPPTNPASLQPNSRPGPPSPSYSVKTQASSRTTSSTLSQESRVSYVPMSYEPGSYTPVSSMPGPQVVIEKEVKGRGSASRLGSMFSRFKGGKKKGRKVKEEEVEEIQAHNDYMDEDY</sequence>
<dbReference type="AlphaFoldDB" id="A0A8H3Z3J4"/>
<evidence type="ECO:0000256" key="1">
    <source>
        <dbReference type="SAM" id="MobiDB-lite"/>
    </source>
</evidence>
<feature type="region of interest" description="Disordered" evidence="1">
    <location>
        <begin position="125"/>
        <end position="169"/>
    </location>
</feature>